<evidence type="ECO:0000313" key="7">
    <source>
        <dbReference type="Proteomes" id="UP000541185"/>
    </source>
</evidence>
<dbReference type="RefSeq" id="WP_169417620.1">
    <property type="nucleotide sequence ID" value="NZ_JABBFX010000001.1"/>
</dbReference>
<dbReference type="Pfam" id="PF05400">
    <property type="entry name" value="FliT"/>
    <property type="match status" value="1"/>
</dbReference>
<evidence type="ECO:0000256" key="4">
    <source>
        <dbReference type="ARBA" id="ARBA00023186"/>
    </source>
</evidence>
<accession>A0A848H458</accession>
<evidence type="ECO:0000256" key="2">
    <source>
        <dbReference type="ARBA" id="ARBA00022490"/>
    </source>
</evidence>
<evidence type="ECO:0000256" key="3">
    <source>
        <dbReference type="ARBA" id="ARBA00022795"/>
    </source>
</evidence>
<keyword evidence="6" id="KW-0966">Cell projection</keyword>
<dbReference type="Proteomes" id="UP000541185">
    <property type="component" value="Unassembled WGS sequence"/>
</dbReference>
<name>A0A848H458_9BURK</name>
<evidence type="ECO:0000256" key="5">
    <source>
        <dbReference type="ARBA" id="ARBA00093797"/>
    </source>
</evidence>
<dbReference type="InterPro" id="IPR008622">
    <property type="entry name" value="FliT"/>
</dbReference>
<keyword evidence="4" id="KW-0143">Chaperone</keyword>
<evidence type="ECO:0000256" key="1">
    <source>
        <dbReference type="ARBA" id="ARBA00004514"/>
    </source>
</evidence>
<dbReference type="Gene3D" id="1.20.58.380">
    <property type="entry name" value="Flagellar protein flit"/>
    <property type="match status" value="1"/>
</dbReference>
<dbReference type="GO" id="GO:0044781">
    <property type="term" value="P:bacterial-type flagellum organization"/>
    <property type="evidence" value="ECO:0007669"/>
    <property type="project" value="UniProtKB-KW"/>
</dbReference>
<sequence>MTGSKLLRHYGALESASSEMLDAARKGDWDSVCRLEAACVVVIAQLRALAEEQPLPAAEQPERLRILRTILSNDAEIRRITQPLPAMIEMPVSGMTLH</sequence>
<gene>
    <name evidence="6" type="ORF">HHL11_06590</name>
</gene>
<proteinExistence type="predicted"/>
<organism evidence="6 7">
    <name type="scientific">Ramlibacter agri</name>
    <dbReference type="NCBI Taxonomy" id="2728837"/>
    <lineage>
        <taxon>Bacteria</taxon>
        <taxon>Pseudomonadati</taxon>
        <taxon>Pseudomonadota</taxon>
        <taxon>Betaproteobacteria</taxon>
        <taxon>Burkholderiales</taxon>
        <taxon>Comamonadaceae</taxon>
        <taxon>Ramlibacter</taxon>
    </lineage>
</organism>
<keyword evidence="3" id="KW-1005">Bacterial flagellum biogenesis</keyword>
<keyword evidence="7" id="KW-1185">Reference proteome</keyword>
<comment type="caution">
    <text evidence="6">The sequence shown here is derived from an EMBL/GenBank/DDBJ whole genome shotgun (WGS) entry which is preliminary data.</text>
</comment>
<keyword evidence="6" id="KW-0969">Cilium</keyword>
<dbReference type="EMBL" id="JABBFX010000001">
    <property type="protein sequence ID" value="NML43413.1"/>
    <property type="molecule type" value="Genomic_DNA"/>
</dbReference>
<keyword evidence="2" id="KW-0963">Cytoplasm</keyword>
<comment type="subcellular location">
    <subcellularLocation>
        <location evidence="1">Cytoplasm</location>
        <location evidence="1">Cytosol</location>
    </subcellularLocation>
</comment>
<protein>
    <recommendedName>
        <fullName evidence="5">Flagellar protein FliT</fullName>
    </recommendedName>
</protein>
<dbReference type="AlphaFoldDB" id="A0A848H458"/>
<evidence type="ECO:0000313" key="6">
    <source>
        <dbReference type="EMBL" id="NML43413.1"/>
    </source>
</evidence>
<keyword evidence="6" id="KW-0282">Flagellum</keyword>
<reference evidence="6 7" key="1">
    <citation type="submission" date="2020-04" db="EMBL/GenBank/DDBJ databases">
        <title>Ramlibacter sp. G-1-2-2 isolated from soil.</title>
        <authorList>
            <person name="Dahal R.H."/>
        </authorList>
    </citation>
    <scope>NUCLEOTIDE SEQUENCE [LARGE SCALE GENOMIC DNA]</scope>
    <source>
        <strain evidence="6 7">G-1-2-2</strain>
    </source>
</reference>